<dbReference type="InterPro" id="IPR009050">
    <property type="entry name" value="Globin-like_sf"/>
</dbReference>
<dbReference type="InterPro" id="IPR008333">
    <property type="entry name" value="Cbr1-like_FAD-bd_dom"/>
</dbReference>
<evidence type="ECO:0000256" key="4">
    <source>
        <dbReference type="ARBA" id="ARBA00012229"/>
    </source>
</evidence>
<evidence type="ECO:0000256" key="6">
    <source>
        <dbReference type="ARBA" id="ARBA00022857"/>
    </source>
</evidence>
<comment type="catalytic activity">
    <reaction evidence="9">
        <text>2 nitric oxide + NADH + 2 O2 = 2 nitrate + NAD(+) + H(+)</text>
        <dbReference type="Rhea" id="RHEA:19469"/>
        <dbReference type="ChEBI" id="CHEBI:15378"/>
        <dbReference type="ChEBI" id="CHEBI:15379"/>
        <dbReference type="ChEBI" id="CHEBI:16480"/>
        <dbReference type="ChEBI" id="CHEBI:17632"/>
        <dbReference type="ChEBI" id="CHEBI:57540"/>
        <dbReference type="ChEBI" id="CHEBI:57945"/>
        <dbReference type="EC" id="1.14.12.17"/>
    </reaction>
</comment>
<evidence type="ECO:0000256" key="5">
    <source>
        <dbReference type="ARBA" id="ARBA00022714"/>
    </source>
</evidence>
<keyword evidence="7" id="KW-0411">Iron-sulfur</keyword>
<accession>A0A543BZN3</accession>
<dbReference type="Pfam" id="PF00970">
    <property type="entry name" value="FAD_binding_6"/>
    <property type="match status" value="1"/>
</dbReference>
<keyword evidence="11" id="KW-0561">Oxygen transport</keyword>
<dbReference type="GO" id="GO:0008941">
    <property type="term" value="F:nitric oxide dioxygenase NAD(P)H activity"/>
    <property type="evidence" value="ECO:0007669"/>
    <property type="project" value="UniProtKB-EC"/>
</dbReference>
<dbReference type="Pfam" id="PF00175">
    <property type="entry name" value="NAD_binding_1"/>
    <property type="match status" value="1"/>
</dbReference>
<dbReference type="CDD" id="cd19753">
    <property type="entry name" value="Mb-like_oxidoreductase"/>
    <property type="match status" value="1"/>
</dbReference>
<dbReference type="GO" id="GO:0019825">
    <property type="term" value="F:oxygen binding"/>
    <property type="evidence" value="ECO:0007669"/>
    <property type="project" value="InterPro"/>
</dbReference>
<dbReference type="EC" id="1.14.12.17" evidence="4"/>
<dbReference type="CDD" id="cd06187">
    <property type="entry name" value="O2ase_reductase_like"/>
    <property type="match status" value="1"/>
</dbReference>
<proteinExistence type="inferred from homology"/>
<evidence type="ECO:0000256" key="10">
    <source>
        <dbReference type="ARBA" id="ARBA00049433"/>
    </source>
</evidence>
<evidence type="ECO:0000256" key="7">
    <source>
        <dbReference type="ARBA" id="ARBA00023014"/>
    </source>
</evidence>
<keyword evidence="5" id="KW-0001">2Fe-2S</keyword>
<comment type="catalytic activity">
    <reaction evidence="10">
        <text>2 nitric oxide + NADPH + 2 O2 = 2 nitrate + NADP(+) + H(+)</text>
        <dbReference type="Rhea" id="RHEA:19465"/>
        <dbReference type="ChEBI" id="CHEBI:15378"/>
        <dbReference type="ChEBI" id="CHEBI:15379"/>
        <dbReference type="ChEBI" id="CHEBI:16480"/>
        <dbReference type="ChEBI" id="CHEBI:17632"/>
        <dbReference type="ChEBI" id="CHEBI:57783"/>
        <dbReference type="ChEBI" id="CHEBI:58349"/>
        <dbReference type="EC" id="1.14.12.17"/>
    </reaction>
</comment>
<dbReference type="InterPro" id="IPR001433">
    <property type="entry name" value="OxRdtase_FAD/NAD-bd"/>
</dbReference>
<evidence type="ECO:0000256" key="11">
    <source>
        <dbReference type="RuleBase" id="RU000356"/>
    </source>
</evidence>
<keyword evidence="6" id="KW-0521">NADP</keyword>
<evidence type="ECO:0000256" key="9">
    <source>
        <dbReference type="ARBA" id="ARBA00048649"/>
    </source>
</evidence>
<dbReference type="GO" id="GO:0020037">
    <property type="term" value="F:heme binding"/>
    <property type="evidence" value="ECO:0007669"/>
    <property type="project" value="InterPro"/>
</dbReference>
<dbReference type="PANTHER" id="PTHR47354">
    <property type="entry name" value="NADH OXIDOREDUCTASE HCR"/>
    <property type="match status" value="1"/>
</dbReference>
<dbReference type="PROSITE" id="PS51384">
    <property type="entry name" value="FAD_FR"/>
    <property type="match status" value="1"/>
</dbReference>
<keyword evidence="11" id="KW-0349">Heme</keyword>
<comment type="cofactor">
    <cofactor evidence="1">
        <name>heme b</name>
        <dbReference type="ChEBI" id="CHEBI:60344"/>
    </cofactor>
</comment>
<feature type="domain" description="Globin" evidence="12">
    <location>
        <begin position="25"/>
        <end position="159"/>
    </location>
</feature>
<dbReference type="InterPro" id="IPR017938">
    <property type="entry name" value="Riboflavin_synthase-like_b-brl"/>
</dbReference>
<dbReference type="GO" id="GO:0051537">
    <property type="term" value="F:2 iron, 2 sulfur cluster binding"/>
    <property type="evidence" value="ECO:0007669"/>
    <property type="project" value="UniProtKB-KW"/>
</dbReference>
<comment type="caution">
    <text evidence="14">The sequence shown here is derived from an EMBL/GenBank/DDBJ whole genome shotgun (WGS) entry which is preliminary data.</text>
</comment>
<comment type="cofactor">
    <cofactor evidence="2">
        <name>FAD</name>
        <dbReference type="ChEBI" id="CHEBI:57692"/>
    </cofactor>
</comment>
<keyword evidence="11" id="KW-0813">Transport</keyword>
<keyword evidence="15" id="KW-1185">Reference proteome</keyword>
<organism evidence="14 15">
    <name type="scientific">Actinoallomurus bryophytorum</name>
    <dbReference type="NCBI Taxonomy" id="1490222"/>
    <lineage>
        <taxon>Bacteria</taxon>
        <taxon>Bacillati</taxon>
        <taxon>Actinomycetota</taxon>
        <taxon>Actinomycetes</taxon>
        <taxon>Streptosporangiales</taxon>
        <taxon>Thermomonosporaceae</taxon>
        <taxon>Actinoallomurus</taxon>
    </lineage>
</organism>
<dbReference type="PANTHER" id="PTHR47354:SF5">
    <property type="entry name" value="PROTEIN RFBI"/>
    <property type="match status" value="1"/>
</dbReference>
<sequence>MPLVRCENRGQGSVIEIIEPTMGGLMKSLNPRIIKESFALFEPRAEEISAYFYGRLFAENPRLRAFFPPAMDRQRSRLFHALREIVWSLDSPDTLSAFLSRLGRDHRKFGVTREHYDAMGRALLATLRKFGGDSWTAEMESAWRAAYATAATMMNEAAEQHAAEQPPWWTGEVVGHELRGPDIALITVRPEHPLPYRAGQYVTIQTARWPWMWRPYSVANAPRPDGLLRFHVRAVPAGWVSGALVRDARIGDSLLLGHAAGAMTLDPDSGRDILCVAGGTGLAPLKALVEDANDRGLRRDIHLLVGARTPAELYDLRDLHALETDSPWVRVVPVVSDDPSFDGMHGRVPDVLDRFHDWSDHDVYIAGPPEMVQRTVAALDDLGVPAARIHHDRLDR</sequence>
<evidence type="ECO:0000259" key="12">
    <source>
        <dbReference type="PROSITE" id="PS01033"/>
    </source>
</evidence>
<dbReference type="Proteomes" id="UP000316096">
    <property type="component" value="Unassembled WGS sequence"/>
</dbReference>
<comment type="similarity">
    <text evidence="3">In the C-terminal section; belongs to the flavoprotein pyridine nucleotide cytochrome reductase family.</text>
</comment>
<dbReference type="SUPFAM" id="SSF46458">
    <property type="entry name" value="Globin-like"/>
    <property type="match status" value="1"/>
</dbReference>
<feature type="domain" description="FAD-binding FR-type" evidence="13">
    <location>
        <begin position="166"/>
        <end position="266"/>
    </location>
</feature>
<dbReference type="SUPFAM" id="SSF63380">
    <property type="entry name" value="Riboflavin synthase domain-like"/>
    <property type="match status" value="1"/>
</dbReference>
<keyword evidence="8" id="KW-0520">NAD</keyword>
<dbReference type="InterPro" id="IPR050415">
    <property type="entry name" value="MRET"/>
</dbReference>
<keyword evidence="11" id="KW-0479">Metal-binding</keyword>
<evidence type="ECO:0000256" key="3">
    <source>
        <dbReference type="ARBA" id="ARBA00006401"/>
    </source>
</evidence>
<keyword evidence="11" id="KW-0408">Iron</keyword>
<dbReference type="PRINTS" id="PR00410">
    <property type="entry name" value="PHEHYDRXLASE"/>
</dbReference>
<dbReference type="InterPro" id="IPR039261">
    <property type="entry name" value="FNR_nucleotide-bd"/>
</dbReference>
<dbReference type="InterPro" id="IPR012292">
    <property type="entry name" value="Globin/Proto"/>
</dbReference>
<evidence type="ECO:0000256" key="1">
    <source>
        <dbReference type="ARBA" id="ARBA00001970"/>
    </source>
</evidence>
<dbReference type="Gene3D" id="2.40.30.10">
    <property type="entry name" value="Translation factors"/>
    <property type="match status" value="1"/>
</dbReference>
<name>A0A543BZN3_9ACTN</name>
<dbReference type="GO" id="GO:0005344">
    <property type="term" value="F:oxygen carrier activity"/>
    <property type="evidence" value="ECO:0007669"/>
    <property type="project" value="UniProtKB-KW"/>
</dbReference>
<comment type="similarity">
    <text evidence="11">Belongs to the globin family.</text>
</comment>
<evidence type="ECO:0000313" key="14">
    <source>
        <dbReference type="EMBL" id="TQL90279.1"/>
    </source>
</evidence>
<dbReference type="Gene3D" id="3.40.50.80">
    <property type="entry name" value="Nucleotide-binding domain of ferredoxin-NADP reductase (FNR) module"/>
    <property type="match status" value="1"/>
</dbReference>
<dbReference type="PROSITE" id="PS01033">
    <property type="entry name" value="GLOBIN"/>
    <property type="match status" value="1"/>
</dbReference>
<dbReference type="EMBL" id="VFOZ01000002">
    <property type="protein sequence ID" value="TQL90279.1"/>
    <property type="molecule type" value="Genomic_DNA"/>
</dbReference>
<dbReference type="Pfam" id="PF00042">
    <property type="entry name" value="Globin"/>
    <property type="match status" value="1"/>
</dbReference>
<dbReference type="AlphaFoldDB" id="A0A543BZN3"/>
<evidence type="ECO:0000313" key="15">
    <source>
        <dbReference type="Proteomes" id="UP000316096"/>
    </source>
</evidence>
<protein>
    <recommendedName>
        <fullName evidence="4">nitric oxide dioxygenase</fullName>
        <ecNumber evidence="4">1.14.12.17</ecNumber>
    </recommendedName>
</protein>
<evidence type="ECO:0000259" key="13">
    <source>
        <dbReference type="PROSITE" id="PS51384"/>
    </source>
</evidence>
<gene>
    <name evidence="14" type="ORF">FB559_7580</name>
</gene>
<dbReference type="SUPFAM" id="SSF52343">
    <property type="entry name" value="Ferredoxin reductase-like, C-terminal NADP-linked domain"/>
    <property type="match status" value="1"/>
</dbReference>
<reference evidence="14 15" key="1">
    <citation type="submission" date="2019-06" db="EMBL/GenBank/DDBJ databases">
        <title>Sequencing the genomes of 1000 actinobacteria strains.</title>
        <authorList>
            <person name="Klenk H.-P."/>
        </authorList>
    </citation>
    <scope>NUCLEOTIDE SEQUENCE [LARGE SCALE GENOMIC DNA]</scope>
    <source>
        <strain evidence="14 15">DSM 102200</strain>
    </source>
</reference>
<evidence type="ECO:0000256" key="2">
    <source>
        <dbReference type="ARBA" id="ARBA00001974"/>
    </source>
</evidence>
<evidence type="ECO:0000256" key="8">
    <source>
        <dbReference type="ARBA" id="ARBA00023027"/>
    </source>
</evidence>
<dbReference type="InterPro" id="IPR000971">
    <property type="entry name" value="Globin"/>
</dbReference>
<dbReference type="Gene3D" id="1.10.490.10">
    <property type="entry name" value="Globins"/>
    <property type="match status" value="1"/>
</dbReference>
<dbReference type="InterPro" id="IPR017927">
    <property type="entry name" value="FAD-bd_FR_type"/>
</dbReference>